<sequence>MRTILPANRKQLLSASGLALATALAAWAPVAQAQSFQGSVTSTFGTVSIGTTATTTDITISSPTAVINWTPNDTASTGGPIDFQPVGTTATFINDSASTSDFTVLNRIVPSGSTRPIQFNGSVVSRLQSAAGGQAPGGTVFFYSPGGLLIGSSAVFDVGNLVLTTSDLPYDAAGNFQTGGAYVFQQATVAGSQVVVQPGAQINASTDGSYVALVAPVVSNGGTITVNGSAALVAADAATITFSPSGLFDITVDSGTSGTGTPISNNGTITGPAASTFFHRIYMVAVPKNDAITMAIGAGSSLGFDIAGAADVVGNSIVLSAGGNVLGGSAQTGPAAGGGTGLVSINGADADFTSSLEARATGSVQLGSASSQGLDFASSVFVQAGGASSIYAAAGGSVTIGGNLSFGADASASTGTATAGSVGLDAFDGGQINVAGSVFLSANAYGAPAFGVGETSGDAVAGSTRVLAQNGGQITISGDLQLVASGYGGSPQVGGAAGGAGYGGNALVQSFGTGGAAINVLGSVDIEAAGFGGNGTGCVTCLTDGGLADAGSLVFVADGTNQISVGGATAIRLQAIGGSGIAGPGGSAIGGQVDMSAHNGAQISLGQITVDAGGNGGGSIVQAGEGRGGSIAIAAFDAGSSLAIAGNASLLAQGFGGQGNEVGAIGGDGVGGSINFEAQSGSQASVNGVLEANAIGSGGGGYAGSLAGTGGSVVLRASGGGLLSVTSNAVLIGQGQGGVAFGSAVGGLGTGGSTLLSAESGAIQLGGDILMTSNGIGGSQAESGAGGAGAGGDTRWRTIGTGQITVAGGATVTANGIGGSAGLSVGLAGGSGTGGAAYLDMAGGQSTVGGNFELSAEGSGGTGGTTSGQGTGGSVVVTIADATLGITGSSRFSASGVGGAGSTGVAAGLGQGGTLSFTAGNSTVVLAQSGDAILEASGKGGQGGTGGDGFGGLLSVNANAASISAVSGLSVNAEGYGGFASDLGNGGSGRGGAVVLAANGDARGLSDISASSLYVSASGRGGDGSGGGLSGETGGSGGAGQGGSVALNAAADGGTISAGFLSVQAAASGGFGGIGGSSTSAGGQGGNGGSAIGGTVAFNTNKGAGTGTGGYIVGQATVDASAAGGIGADGGTGFAQGPGGNGGAATGGAITFALDQGGSSLQADGGLDLRSDAWGGNAGNCAIGCLAAGGAAVAGSIAVGSNGLSTGNLISAGGLVSLSAQASGGGSYGVSGGNATGGFVQVKLDSGLAFEAGGVTLTVSARGGDEFTNVIGGAGQGGTAEFIASGTSTANIFDTINITADGTGGNGRDIGASGGAGLGGTSRLYSDGGAITVTGGAVVHAGGFGGDGNQNSNSGAGGNGTGGGAFLTVGTPTALGNGGSISIAGQTYVTASGEGGDAWAAGTGTGGFVGVSARDGTLGLDTLFATASAFGGYGLSGGAGGSATGGEIQIFANSAVEGASLVTINSLNADASAFGGFGSDAAIPGDIGGAGGAAQGGSIQIFGTAGNGRMEVGSVTGYASASGGGGGLGGDGGDGGAAIGGLLQLGIASGFDTGTINTGSALYGSINLTAGASGGNGGAGGQGSATSGSGGAGGAAQGGGVTVLVRGASMTVTGATTNAFVNAIGGNGGSGPVVGAGGDATIGSAGATNQVSGASLTVTNRFNQPAQTGSLTAGDLNFSALAVGGTGSTAGIASIAGDAVDLDMVSGTLNAASLSLSASADSVAAGAPADFISLLNSTANISGALFFETPNAFSLTLDQSFLTADNVVIGAGNWVLGASAPTNTGLLTGTNGISLSSGQDIVAYANLNTLAGLSILAPGRIDLGALTAGGFIDLTAGGSITIGDASAGESIDLDAIAAIATGNLVAQTSITARSQGSISTGNLSAGTGTPTGANGDLNTIALTAGGNVTVGAVNAASDIGISAGGTISTGALQGYDMLVLGGSNITLASLNAVNRVLIADVSMTALGQTATVFDKELVFAAPAVATNGAIGINGTSTANTIRGATNGTVTTAAISAPGSIGFTSGGNATFANLSSGGRIELLSSGTLNLASANTGSDVTASGALGLTVGTIFARDVALLSGGNIAVQQVLGGLVIDPVTNAVTNATGRIILANSSMLASTATPGAIDYNALFAAAPVANGGTTTVNTAVGGSVLSASTGAMSGRSLVGFGSVDVTSGGLVTVQEQWGGNSITIRSADISIIDNGTATSPTGGQILSGLKTLESGSVDLISTANSPALIGDGLFGSGYALGNTEIGLISTGRLLVAATDVAGNATDMLIGNLSVTAGGTAGNSIATGTAGRIIFATGDLQTQIPGGAIRITGTISGTGFAATNALEFDTGRFELDAATGGISLVSSGTTLGGVVEVNAANIHVASGAILDRLAADPFYAGHANDLNAPAAVQRPAGVLRALGLELSPTGTLYIQNTGTTVDPAGFFSDFDLTDVIAPANATPGSISVIVNGRFQTANGVVSGVAAHDLVLANATGLAAFTADSQINGCLFSVSTCAVAPPPPSPDPAPAISSQIEMISTGTLGDTPGFDETPGAPGSDDEQSDAPGQQEEEGSGDDAASPIAPPPQIINSQSLDPQSQIEQPVAGSGNPSLIGSVVNENSAEGEGQ</sequence>
<evidence type="ECO:0008006" key="5">
    <source>
        <dbReference type="Google" id="ProtNLM"/>
    </source>
</evidence>
<feature type="region of interest" description="Disordered" evidence="1">
    <location>
        <begin position="852"/>
        <end position="871"/>
    </location>
</feature>
<dbReference type="EMBL" id="CP000248">
    <property type="protein sequence ID" value="ABD26428.1"/>
    <property type="molecule type" value="Genomic_DNA"/>
</dbReference>
<feature type="compositionally biased region" description="Gly residues" evidence="1">
    <location>
        <begin position="858"/>
        <end position="871"/>
    </location>
</feature>
<dbReference type="Gene3D" id="2.160.20.10">
    <property type="entry name" value="Single-stranded right-handed beta-helix, Pectin lyase-like"/>
    <property type="match status" value="1"/>
</dbReference>
<dbReference type="PROSITE" id="PS51318">
    <property type="entry name" value="TAT"/>
    <property type="match status" value="1"/>
</dbReference>
<dbReference type="HOGENOM" id="CLU_229541_0_0_5"/>
<evidence type="ECO:0000256" key="2">
    <source>
        <dbReference type="SAM" id="SignalP"/>
    </source>
</evidence>
<evidence type="ECO:0000256" key="1">
    <source>
        <dbReference type="SAM" id="MobiDB-lite"/>
    </source>
</evidence>
<feature type="compositionally biased region" description="Polar residues" evidence="1">
    <location>
        <begin position="2596"/>
        <end position="2609"/>
    </location>
</feature>
<evidence type="ECO:0000313" key="3">
    <source>
        <dbReference type="EMBL" id="ABD26428.1"/>
    </source>
</evidence>
<dbReference type="InterPro" id="IPR006311">
    <property type="entry name" value="TAT_signal"/>
</dbReference>
<protein>
    <recommendedName>
        <fullName evidence="5">Autotransporter domain-containing protein</fullName>
    </recommendedName>
</protein>
<dbReference type="Proteomes" id="UP000009134">
    <property type="component" value="Chromosome"/>
</dbReference>
<dbReference type="SUPFAM" id="SSF51126">
    <property type="entry name" value="Pectin lyase-like"/>
    <property type="match status" value="1"/>
</dbReference>
<feature type="region of interest" description="Disordered" evidence="1">
    <location>
        <begin position="2528"/>
        <end position="2615"/>
    </location>
</feature>
<dbReference type="KEGG" id="nar:Saro_1988"/>
<proteinExistence type="predicted"/>
<feature type="signal peptide" evidence="2">
    <location>
        <begin position="1"/>
        <end position="33"/>
    </location>
</feature>
<organism evidence="3 4">
    <name type="scientific">Novosphingobium aromaticivorans (strain ATCC 700278 / DSM 12444 / CCUG 56034 / CIP 105152 / NBRC 16084 / F199)</name>
    <dbReference type="NCBI Taxonomy" id="279238"/>
    <lineage>
        <taxon>Bacteria</taxon>
        <taxon>Pseudomonadati</taxon>
        <taxon>Pseudomonadota</taxon>
        <taxon>Alphaproteobacteria</taxon>
        <taxon>Sphingomonadales</taxon>
        <taxon>Sphingomonadaceae</taxon>
        <taxon>Novosphingobium</taxon>
    </lineage>
</organism>
<dbReference type="STRING" id="279238.Saro_1988"/>
<dbReference type="InterPro" id="IPR012334">
    <property type="entry name" value="Pectin_lyas_fold"/>
</dbReference>
<keyword evidence="4" id="KW-1185">Reference proteome</keyword>
<dbReference type="InterPro" id="IPR011050">
    <property type="entry name" value="Pectin_lyase_fold/virulence"/>
</dbReference>
<evidence type="ECO:0000313" key="4">
    <source>
        <dbReference type="Proteomes" id="UP000009134"/>
    </source>
</evidence>
<gene>
    <name evidence="3" type="ordered locus">Saro_1988</name>
</gene>
<feature type="compositionally biased region" description="Acidic residues" evidence="1">
    <location>
        <begin position="2546"/>
        <end position="2563"/>
    </location>
</feature>
<dbReference type="eggNOG" id="COG3210">
    <property type="taxonomic scope" value="Bacteria"/>
</dbReference>
<dbReference type="RefSeq" id="WP_011445637.1">
    <property type="nucleotide sequence ID" value="NC_007794.1"/>
</dbReference>
<name>Q2G6U5_NOVAD</name>
<accession>Q2G6U5</accession>
<feature type="chain" id="PRO_5004208062" description="Autotransporter domain-containing protein" evidence="2">
    <location>
        <begin position="34"/>
        <end position="2615"/>
    </location>
</feature>
<reference evidence="4" key="1">
    <citation type="submission" date="2006-01" db="EMBL/GenBank/DDBJ databases">
        <title>Complete sequence of Novosphingobium aromaticivorans DSM 12444.</title>
        <authorList>
            <consortium name="US DOE Joint Genome Institute"/>
            <person name="Copeland A."/>
            <person name="Lucas S."/>
            <person name="Lapidus A."/>
            <person name="Barry K."/>
            <person name="Detter J.C."/>
            <person name="Glavina T."/>
            <person name="Hammon N."/>
            <person name="Israni S."/>
            <person name="Pitluck S."/>
            <person name="Chain P."/>
            <person name="Malfatti S."/>
            <person name="Shin M."/>
            <person name="Vergez L."/>
            <person name="Schmutz J."/>
            <person name="Larimer F."/>
            <person name="Land M."/>
            <person name="Kyrpides N."/>
            <person name="Ivanova N."/>
            <person name="Fredrickson J."/>
            <person name="Balkwill D."/>
            <person name="Romine M.F."/>
            <person name="Richardson P."/>
        </authorList>
    </citation>
    <scope>NUCLEOTIDE SEQUENCE [LARGE SCALE GENOMIC DNA]</scope>
    <source>
        <strain evidence="4">ATCC 700278 / DSM 12444 / CCUG 56034 / CIP 105152 / NBRC 16084 / F199</strain>
    </source>
</reference>
<keyword evidence="2" id="KW-0732">Signal</keyword>